<dbReference type="Pfam" id="PF00332">
    <property type="entry name" value="Glyco_hydro_17"/>
    <property type="match status" value="1"/>
</dbReference>
<evidence type="ECO:0000256" key="1">
    <source>
        <dbReference type="ARBA" id="ARBA00000382"/>
    </source>
</evidence>
<dbReference type="InterPro" id="IPR017853">
    <property type="entry name" value="GH"/>
</dbReference>
<evidence type="ECO:0000256" key="4">
    <source>
        <dbReference type="ARBA" id="ARBA00022801"/>
    </source>
</evidence>
<proteinExistence type="inferred from homology"/>
<reference evidence="7 8" key="1">
    <citation type="submission" date="2022-03" db="EMBL/GenBank/DDBJ databases">
        <authorList>
            <person name="Macdonald S."/>
            <person name="Ahmed S."/>
            <person name="Newling K."/>
        </authorList>
    </citation>
    <scope>NUCLEOTIDE SEQUENCE [LARGE SCALE GENOMIC DNA]</scope>
</reference>
<dbReference type="PANTHER" id="PTHR32227">
    <property type="entry name" value="GLUCAN ENDO-1,3-BETA-GLUCOSIDASE BG1-RELATED-RELATED"/>
    <property type="match status" value="1"/>
</dbReference>
<evidence type="ECO:0000313" key="8">
    <source>
        <dbReference type="Proteomes" id="UP001642260"/>
    </source>
</evidence>
<comment type="similarity">
    <text evidence="2 6">Belongs to the glycosyl hydrolase 17 family.</text>
</comment>
<evidence type="ECO:0000256" key="3">
    <source>
        <dbReference type="ARBA" id="ARBA00012780"/>
    </source>
</evidence>
<evidence type="ECO:0000256" key="6">
    <source>
        <dbReference type="RuleBase" id="RU004335"/>
    </source>
</evidence>
<dbReference type="InterPro" id="IPR000490">
    <property type="entry name" value="Glyco_hydro_17"/>
</dbReference>
<gene>
    <name evidence="7" type="ORF">ERUC_LOCUS36636</name>
</gene>
<dbReference type="InterPro" id="IPR044965">
    <property type="entry name" value="Glyco_hydro_17_plant"/>
</dbReference>
<name>A0ABC8LL44_ERUVS</name>
<evidence type="ECO:0000256" key="2">
    <source>
        <dbReference type="ARBA" id="ARBA00008773"/>
    </source>
</evidence>
<dbReference type="EC" id="3.2.1.39" evidence="3"/>
<comment type="caution">
    <text evidence="7">The sequence shown here is derived from an EMBL/GenBank/DDBJ whole genome shotgun (WGS) entry which is preliminary data.</text>
</comment>
<keyword evidence="8" id="KW-1185">Reference proteome</keyword>
<comment type="catalytic activity">
    <reaction evidence="1">
        <text>Hydrolysis of (1-&gt;3)-beta-D-glucosidic linkages in (1-&gt;3)-beta-D-glucans.</text>
        <dbReference type="EC" id="3.2.1.39"/>
    </reaction>
</comment>
<protein>
    <recommendedName>
        <fullName evidence="3">glucan endo-1,3-beta-D-glucosidase</fullName>
        <ecNumber evidence="3">3.2.1.39</ecNumber>
    </recommendedName>
</protein>
<organism evidence="7 8">
    <name type="scientific">Eruca vesicaria subsp. sativa</name>
    <name type="common">Garden rocket</name>
    <name type="synonym">Eruca sativa</name>
    <dbReference type="NCBI Taxonomy" id="29727"/>
    <lineage>
        <taxon>Eukaryota</taxon>
        <taxon>Viridiplantae</taxon>
        <taxon>Streptophyta</taxon>
        <taxon>Embryophyta</taxon>
        <taxon>Tracheophyta</taxon>
        <taxon>Spermatophyta</taxon>
        <taxon>Magnoliopsida</taxon>
        <taxon>eudicotyledons</taxon>
        <taxon>Gunneridae</taxon>
        <taxon>Pentapetalae</taxon>
        <taxon>rosids</taxon>
        <taxon>malvids</taxon>
        <taxon>Brassicales</taxon>
        <taxon>Brassicaceae</taxon>
        <taxon>Brassiceae</taxon>
        <taxon>Eruca</taxon>
    </lineage>
</organism>
<dbReference type="GO" id="GO:0042973">
    <property type="term" value="F:glucan endo-1,3-beta-D-glucosidase activity"/>
    <property type="evidence" value="ECO:0007669"/>
    <property type="project" value="UniProtKB-EC"/>
</dbReference>
<dbReference type="AlphaFoldDB" id="A0ABC8LL44"/>
<dbReference type="Proteomes" id="UP001642260">
    <property type="component" value="Unassembled WGS sequence"/>
</dbReference>
<keyword evidence="5" id="KW-0326">Glycosidase</keyword>
<keyword evidence="4" id="KW-0378">Hydrolase</keyword>
<dbReference type="Gene3D" id="3.20.20.80">
    <property type="entry name" value="Glycosidases"/>
    <property type="match status" value="1"/>
</dbReference>
<accession>A0ABC8LL44</accession>
<sequence>MVSECCWLTAGGTATSVDNARTYVNNLIQTVKIGSPRRPLRPIEVLRHILGMFDENQKSPEVEKFFGMFLPNQQAKYGVKFN</sequence>
<evidence type="ECO:0000256" key="5">
    <source>
        <dbReference type="ARBA" id="ARBA00023295"/>
    </source>
</evidence>
<dbReference type="EMBL" id="CAKOAT010606265">
    <property type="protein sequence ID" value="CAH8384153.1"/>
    <property type="molecule type" value="Genomic_DNA"/>
</dbReference>
<dbReference type="SUPFAM" id="SSF51445">
    <property type="entry name" value="(Trans)glycosidases"/>
    <property type="match status" value="1"/>
</dbReference>
<evidence type="ECO:0000313" key="7">
    <source>
        <dbReference type="EMBL" id="CAH8384153.1"/>
    </source>
</evidence>